<feature type="region of interest" description="Disordered" evidence="1">
    <location>
        <begin position="87"/>
        <end position="126"/>
    </location>
</feature>
<accession>A0AAX4P7L6</accession>
<dbReference type="InterPro" id="IPR000195">
    <property type="entry name" value="Rab-GAP-TBC_dom"/>
</dbReference>
<feature type="compositionally biased region" description="Acidic residues" evidence="1">
    <location>
        <begin position="93"/>
        <end position="109"/>
    </location>
</feature>
<evidence type="ECO:0000259" key="2">
    <source>
        <dbReference type="PROSITE" id="PS50086"/>
    </source>
</evidence>
<dbReference type="Proteomes" id="UP001472866">
    <property type="component" value="Chromosome 05"/>
</dbReference>
<dbReference type="PANTHER" id="PTHR16110:SF1">
    <property type="entry name" value="TBC1 DOMAIN FAMILY MEMBER 19"/>
    <property type="match status" value="1"/>
</dbReference>
<feature type="region of interest" description="Disordered" evidence="1">
    <location>
        <begin position="442"/>
        <end position="475"/>
    </location>
</feature>
<evidence type="ECO:0000256" key="1">
    <source>
        <dbReference type="SAM" id="MobiDB-lite"/>
    </source>
</evidence>
<keyword evidence="4" id="KW-1185">Reference proteome</keyword>
<dbReference type="AlphaFoldDB" id="A0AAX4P7L6"/>
<name>A0AAX4P7L6_9CHLO</name>
<reference evidence="3 4" key="1">
    <citation type="submission" date="2024-03" db="EMBL/GenBank/DDBJ databases">
        <title>Complete genome sequence of the green alga Chloropicon roscoffensis RCC1871.</title>
        <authorList>
            <person name="Lemieux C."/>
            <person name="Pombert J.-F."/>
            <person name="Otis C."/>
            <person name="Turmel M."/>
        </authorList>
    </citation>
    <scope>NUCLEOTIDE SEQUENCE [LARGE SCALE GENOMIC DNA]</scope>
    <source>
        <strain evidence="3 4">RCC1871</strain>
    </source>
</reference>
<gene>
    <name evidence="3" type="ORF">HKI87_05g36140</name>
</gene>
<dbReference type="Gene3D" id="1.10.472.80">
    <property type="entry name" value="Ypt/Rab-GAP domain of gyp1p, domain 3"/>
    <property type="match status" value="1"/>
</dbReference>
<dbReference type="InterPro" id="IPR035969">
    <property type="entry name" value="Rab-GAP_TBC_sf"/>
</dbReference>
<organism evidence="3 4">
    <name type="scientific">Chloropicon roscoffensis</name>
    <dbReference type="NCBI Taxonomy" id="1461544"/>
    <lineage>
        <taxon>Eukaryota</taxon>
        <taxon>Viridiplantae</taxon>
        <taxon>Chlorophyta</taxon>
        <taxon>Chloropicophyceae</taxon>
        <taxon>Chloropicales</taxon>
        <taxon>Chloropicaceae</taxon>
        <taxon>Chloropicon</taxon>
    </lineage>
</organism>
<dbReference type="Pfam" id="PF00566">
    <property type="entry name" value="RabGAP-TBC"/>
    <property type="match status" value="1"/>
</dbReference>
<protein>
    <submittedName>
        <fullName evidence="3">Rab-GAP TBC domain-containing protein</fullName>
    </submittedName>
</protein>
<evidence type="ECO:0000313" key="4">
    <source>
        <dbReference type="Proteomes" id="UP001472866"/>
    </source>
</evidence>
<dbReference type="PANTHER" id="PTHR16110">
    <property type="entry name" value="TBC1 DOMAIN FAMILY MEMBER 19"/>
    <property type="match status" value="1"/>
</dbReference>
<dbReference type="SMART" id="SM00164">
    <property type="entry name" value="TBC"/>
    <property type="match status" value="1"/>
</dbReference>
<dbReference type="InterPro" id="IPR042507">
    <property type="entry name" value="TBC1D19"/>
</dbReference>
<evidence type="ECO:0000313" key="3">
    <source>
        <dbReference type="EMBL" id="WZN62078.1"/>
    </source>
</evidence>
<dbReference type="SUPFAM" id="SSF47923">
    <property type="entry name" value="Ypt/Rab-GAP domain of gyp1p"/>
    <property type="match status" value="1"/>
</dbReference>
<feature type="compositionally biased region" description="Basic and acidic residues" evidence="1">
    <location>
        <begin position="453"/>
        <end position="475"/>
    </location>
</feature>
<proteinExistence type="predicted"/>
<dbReference type="EMBL" id="CP151505">
    <property type="protein sequence ID" value="WZN62078.1"/>
    <property type="molecule type" value="Genomic_DNA"/>
</dbReference>
<dbReference type="PROSITE" id="PS50086">
    <property type="entry name" value="TBC_RABGAP"/>
    <property type="match status" value="1"/>
</dbReference>
<sequence>MPNDVTVNEKEFYAARMSLLDNMGSSDKKEMYRDINDLREEIVKILHEFGSVSDEKVQGEDFSLNQNLTELGARRAYKKGLDTGEVSVGEVSMGDEEVAESGDAAEDLPSESPSSELQGQTQQHSALGQLSRDWARMICQRVEQVASTSKAPLAANKLSDYFDPISPSAYRKRLKKVAADYDIEYQKPSRELFKQMGSSKSYYGLDMRDLMEYGCSVAPKCLPLLSCSDLFMDYQDLHPRRSQVGVDDLVQDSHYVSQCERGARLLECGDALDLRKFCRRGVPAELRARVWAASLGVKISVVSSSKKKWLASLHKKRKASKMLIERMVESDINAVLDSDHYFPFEDILKSTMLAFLLDDKVPRLCKGDSDARPKLYGFGESGESHGLYPPCGIIPFRGMSWYAAPLTFLFGFQELSKAEKKHEATSSSSDLHDRLQRPFSASQGLKTRGAQIARERRKSESVLQKSREKQRKEFSSNAKQIEDHARCYFFFRALYCRYFCKLHSAPYDATSGPAPSLLSLCQLFESLMEQTEPEVNYHLYGIIGVSPLSLAFPWIVHAFADALVPEQVLLLWDRVVGFDSLVPLVLFAVSIFHYRKAELLECDTLEEVTLFLSDLRALLVCPLLQDFVEHMGRSV</sequence>
<feature type="domain" description="Rab-GAP TBC" evidence="2">
    <location>
        <begin position="281"/>
        <end position="579"/>
    </location>
</feature>